<dbReference type="AlphaFoldDB" id="A0A3R7D5G2"/>
<feature type="signal peptide" evidence="1">
    <location>
        <begin position="1"/>
        <end position="24"/>
    </location>
</feature>
<keyword evidence="1" id="KW-0732">Signal</keyword>
<protein>
    <recommendedName>
        <fullName evidence="4">Ribosomal protein S21</fullName>
    </recommendedName>
</protein>
<sequence length="112" mass="13279">MVRSRAMRISLVAMLQTFVRRAVAAPALAKPAQTRSLWYQVGYNQDPEYFVKTINRTLHDDGVMTQLDQRFAHEKKWQRRIRKKAESEIRDLNKRMAMIVNFCLKKQNRGRV</sequence>
<name>A0A3R7D5G2_9STRA</name>
<evidence type="ECO:0000256" key="1">
    <source>
        <dbReference type="SAM" id="SignalP"/>
    </source>
</evidence>
<comment type="caution">
    <text evidence="2">The sequence shown here is derived from an EMBL/GenBank/DDBJ whole genome shotgun (WGS) entry which is preliminary data.</text>
</comment>
<gene>
    <name evidence="2" type="ORF">DYB32_002058</name>
</gene>
<dbReference type="Proteomes" id="UP000285060">
    <property type="component" value="Unassembled WGS sequence"/>
</dbReference>
<evidence type="ECO:0000313" key="2">
    <source>
        <dbReference type="EMBL" id="RHY33543.1"/>
    </source>
</evidence>
<accession>A0A3R7D5G2</accession>
<evidence type="ECO:0008006" key="4">
    <source>
        <dbReference type="Google" id="ProtNLM"/>
    </source>
</evidence>
<reference evidence="2 3" key="1">
    <citation type="submission" date="2018-08" db="EMBL/GenBank/DDBJ databases">
        <title>Aphanomyces genome sequencing and annotation.</title>
        <authorList>
            <person name="Minardi D."/>
            <person name="Oidtmann B."/>
            <person name="Van Der Giezen M."/>
            <person name="Studholme D.J."/>
        </authorList>
    </citation>
    <scope>NUCLEOTIDE SEQUENCE [LARGE SCALE GENOMIC DNA]</scope>
    <source>
        <strain evidence="2 3">NJM0002</strain>
    </source>
</reference>
<keyword evidence="3" id="KW-1185">Reference proteome</keyword>
<evidence type="ECO:0000313" key="3">
    <source>
        <dbReference type="Proteomes" id="UP000285060"/>
    </source>
</evidence>
<proteinExistence type="predicted"/>
<dbReference type="EMBL" id="QUSY01000070">
    <property type="protein sequence ID" value="RHY33543.1"/>
    <property type="molecule type" value="Genomic_DNA"/>
</dbReference>
<dbReference type="VEuPathDB" id="FungiDB:H310_06871"/>
<organism evidence="2 3">
    <name type="scientific">Aphanomyces invadans</name>
    <dbReference type="NCBI Taxonomy" id="157072"/>
    <lineage>
        <taxon>Eukaryota</taxon>
        <taxon>Sar</taxon>
        <taxon>Stramenopiles</taxon>
        <taxon>Oomycota</taxon>
        <taxon>Saprolegniomycetes</taxon>
        <taxon>Saprolegniales</taxon>
        <taxon>Verrucalvaceae</taxon>
        <taxon>Aphanomyces</taxon>
    </lineage>
</organism>
<feature type="chain" id="PRO_5018556688" description="Ribosomal protein S21" evidence="1">
    <location>
        <begin position="25"/>
        <end position="112"/>
    </location>
</feature>